<evidence type="ECO:0000256" key="8">
    <source>
        <dbReference type="ARBA" id="ARBA00034128"/>
    </source>
</evidence>
<dbReference type="RefSeq" id="XP_025354705.1">
    <property type="nucleotide sequence ID" value="XM_025502761.1"/>
</dbReference>
<dbReference type="GO" id="GO:0017183">
    <property type="term" value="P:protein histidyl modification to diphthamide"/>
    <property type="evidence" value="ECO:0007669"/>
    <property type="project" value="UniProtKB-UniPathway"/>
</dbReference>
<dbReference type="FunCoup" id="A0A316VDQ5">
    <property type="interactions" value="663"/>
</dbReference>
<evidence type="ECO:0000313" key="13">
    <source>
        <dbReference type="Proteomes" id="UP000245771"/>
    </source>
</evidence>
<dbReference type="OrthoDB" id="449241at2759"/>
<evidence type="ECO:0000256" key="5">
    <source>
        <dbReference type="ARBA" id="ARBA00022723"/>
    </source>
</evidence>
<dbReference type="GO" id="GO:0051536">
    <property type="term" value="F:iron-sulfur cluster binding"/>
    <property type="evidence" value="ECO:0007669"/>
    <property type="project" value="UniProtKB-KW"/>
</dbReference>
<evidence type="ECO:0000256" key="6">
    <source>
        <dbReference type="ARBA" id="ARBA00023004"/>
    </source>
</evidence>
<evidence type="ECO:0000256" key="11">
    <source>
        <dbReference type="SAM" id="MobiDB-lite"/>
    </source>
</evidence>
<comment type="cofactor">
    <cofactor evidence="1">
        <name>[4Fe-4S] cluster</name>
        <dbReference type="ChEBI" id="CHEBI:49883"/>
    </cofactor>
</comment>
<comment type="similarity">
    <text evidence="3 10">Belongs to the DPH1/DPH2 family. DPH2 subfamily.</text>
</comment>
<evidence type="ECO:0000256" key="9">
    <source>
        <dbReference type="ARBA" id="ARBA00054092"/>
    </source>
</evidence>
<comment type="function">
    <text evidence="9">Required for the first step of diphthamide biosynthesis, a post-translational modification of histidine which occurs in elongation factor 2. DPH1 and DPH2 transfer a 3-amino-3-carboxypropyl (ACP) group from S-adenosyl-L-methionine (SAM) to a histidine residue, the reaction is assisted by a reduction system comprising DPH3 and a NADH-dependent reductase, predominantly CBR1. Facilitates the reduction of the catalytic iron-sulfur cluster found in the DPH1 subunit.</text>
</comment>
<dbReference type="InterPro" id="IPR010014">
    <property type="entry name" value="DHP2"/>
</dbReference>
<comment type="pathway">
    <text evidence="2 10">Protein modification; peptidyl-diphthamide biosynthesis.</text>
</comment>
<proteinExistence type="inferred from homology"/>
<protein>
    <recommendedName>
        <fullName evidence="4 10">2-(3-amino-3-carboxypropyl)histidine synthase subunit 2</fullName>
    </recommendedName>
</protein>
<evidence type="ECO:0000256" key="4">
    <source>
        <dbReference type="ARBA" id="ARBA00021914"/>
    </source>
</evidence>
<keyword evidence="6 10" id="KW-0408">Iron</keyword>
<evidence type="ECO:0000256" key="10">
    <source>
        <dbReference type="RuleBase" id="RU364133"/>
    </source>
</evidence>
<keyword evidence="13" id="KW-1185">Reference proteome</keyword>
<feature type="compositionally biased region" description="Low complexity" evidence="11">
    <location>
        <begin position="209"/>
        <end position="223"/>
    </location>
</feature>
<dbReference type="InterPro" id="IPR042263">
    <property type="entry name" value="DPH1/DPH2_1"/>
</dbReference>
<comment type="function">
    <text evidence="10">Required for the first step of diphthamide biosynthesis, a post-translational modification of histidine which occurs in elongation factor 2. DPH1 and DPH2 transfer a 3-amino-3-carboxypropyl (ACP) group from S-adenosyl-L-methionine (SAM) to a histidine residue, the reaction is assisted by a reduction system comprising DPH3 and a NADH-dependent reductase. Facilitates the reduction of the catalytic iron-sulfur cluster found in the DPH1 subunit.</text>
</comment>
<organism evidence="12 13">
    <name type="scientific">Meira miltonrushii</name>
    <dbReference type="NCBI Taxonomy" id="1280837"/>
    <lineage>
        <taxon>Eukaryota</taxon>
        <taxon>Fungi</taxon>
        <taxon>Dikarya</taxon>
        <taxon>Basidiomycota</taxon>
        <taxon>Ustilaginomycotina</taxon>
        <taxon>Exobasidiomycetes</taxon>
        <taxon>Exobasidiales</taxon>
        <taxon>Brachybasidiaceae</taxon>
        <taxon>Meira</taxon>
    </lineage>
</organism>
<evidence type="ECO:0000256" key="2">
    <source>
        <dbReference type="ARBA" id="ARBA00005156"/>
    </source>
</evidence>
<feature type="region of interest" description="Disordered" evidence="11">
    <location>
        <begin position="209"/>
        <end position="232"/>
    </location>
</feature>
<evidence type="ECO:0000313" key="12">
    <source>
        <dbReference type="EMBL" id="PWN34403.1"/>
    </source>
</evidence>
<evidence type="ECO:0000256" key="1">
    <source>
        <dbReference type="ARBA" id="ARBA00001966"/>
    </source>
</evidence>
<sequence length="558" mass="61935">MAMPFSSPDEAIINTVVPLSELTLSSTSRAQGINVEQLYDIKHVAQLILQHNFQRIALQFPDELLSDASKVFWSLEDTLKRSKGLRDLPELYVLADTSYGNCCVDEVAAEHIDADLVVHFGHACLSLTSRLPAIYVFHRLPIDANQCVEQIATRLEEQDGWKQKKLVMMYDVGYEHASTEIRKLLEEKLNCKILLSEMDKSVNFDRYLSQPTSSEQPQTQGSSFASTSKNKIPDELNVDSEKEVIHLYIGPESLALTNLLLRLGPTATVIRYDAEKQTTQNESGRTNRLLQRRYVAVQKARDAQTVGLLVGTLGLRSYLPLLQHLRTHLTEVQGKRVYTISVGKLNPAKLANFQEIDVFVLVACPENSLVDSAAGLQGAHDSRDFYKPIVTPFEVLTAFKGREWTGEYILDLEQVYGQAQAFDTAEKEKKGKAGNESDDEDDEPHFSLMTGGLISKRRAYDPRNKVDSLENGGEKALITSNSHANDANEGIVTVRNADGTLTKVMESAGAAHLATRSWRGLEQRLGVDEPAPLEIGRSGIAKGYVAGEKSEKEGSKEE</sequence>
<dbReference type="SFLD" id="SFLDS00032">
    <property type="entry name" value="Radical_SAM_3-amino-3-carboxyp"/>
    <property type="match status" value="1"/>
</dbReference>
<gene>
    <name evidence="12" type="ORF">FA14DRAFT_72136</name>
</gene>
<name>A0A316VDQ5_9BASI</name>
<evidence type="ECO:0000256" key="3">
    <source>
        <dbReference type="ARBA" id="ARBA00006179"/>
    </source>
</evidence>
<dbReference type="FunFam" id="3.40.50.11840:FF:000002">
    <property type="entry name" value="2-(3-amino-3-carboxypropyl)histidine synthase subunit 2"/>
    <property type="match status" value="1"/>
</dbReference>
<feature type="compositionally biased region" description="Basic and acidic residues" evidence="11">
    <location>
        <begin position="548"/>
        <end position="558"/>
    </location>
</feature>
<dbReference type="NCBIfam" id="TIGR00272">
    <property type="entry name" value="DPH2"/>
    <property type="match status" value="1"/>
</dbReference>
<reference evidence="12 13" key="1">
    <citation type="journal article" date="2018" name="Mol. Biol. Evol.">
        <title>Broad Genomic Sampling Reveals a Smut Pathogenic Ancestry of the Fungal Clade Ustilaginomycotina.</title>
        <authorList>
            <person name="Kijpornyongpan T."/>
            <person name="Mondo S.J."/>
            <person name="Barry K."/>
            <person name="Sandor L."/>
            <person name="Lee J."/>
            <person name="Lipzen A."/>
            <person name="Pangilinan J."/>
            <person name="LaButti K."/>
            <person name="Hainaut M."/>
            <person name="Henrissat B."/>
            <person name="Grigoriev I.V."/>
            <person name="Spatafora J.W."/>
            <person name="Aime M.C."/>
        </authorList>
    </citation>
    <scope>NUCLEOTIDE SEQUENCE [LARGE SCALE GENOMIC DNA]</scope>
    <source>
        <strain evidence="12 13">MCA 3882</strain>
    </source>
</reference>
<comment type="subcellular location">
    <subcellularLocation>
        <location evidence="10">Cytoplasm</location>
    </subcellularLocation>
</comment>
<comment type="subunit">
    <text evidence="8">Component of the 2-(3-amino-3-carboxypropyl)histidine synthase complex composed of DPH1, DPH2, DPH3 and a NADH-dependent reductase, predominantly CBR1.</text>
</comment>
<dbReference type="GO" id="GO:0046872">
    <property type="term" value="F:metal ion binding"/>
    <property type="evidence" value="ECO:0007669"/>
    <property type="project" value="UniProtKB-KW"/>
</dbReference>
<dbReference type="AlphaFoldDB" id="A0A316VDQ5"/>
<dbReference type="SFLD" id="SFLDG01121">
    <property type="entry name" value="Diphthamide_biosynthesis"/>
    <property type="match status" value="1"/>
</dbReference>
<dbReference type="GO" id="GO:0090560">
    <property type="term" value="F:2-(3-amino-3-carboxypropyl)histidine synthase activity"/>
    <property type="evidence" value="ECO:0007669"/>
    <property type="project" value="InterPro"/>
</dbReference>
<dbReference type="GeneID" id="37024542"/>
<feature type="compositionally biased region" description="Basic and acidic residues" evidence="11">
    <location>
        <begin position="424"/>
        <end position="435"/>
    </location>
</feature>
<dbReference type="Gene3D" id="3.40.50.11860">
    <property type="entry name" value="Diphthamide synthesis DPH1/DPH2 domain 3"/>
    <property type="match status" value="1"/>
</dbReference>
<dbReference type="EMBL" id="KZ819604">
    <property type="protein sequence ID" value="PWN34403.1"/>
    <property type="molecule type" value="Genomic_DNA"/>
</dbReference>
<keyword evidence="7 10" id="KW-0411">Iron-sulfur</keyword>
<keyword evidence="10" id="KW-0963">Cytoplasm</keyword>
<dbReference type="InterPro" id="IPR042265">
    <property type="entry name" value="DPH1/DPH2_3"/>
</dbReference>
<dbReference type="SFLD" id="SFLDF00408">
    <property type="entry name" value="Diphthamide_biosynthesis_famil"/>
    <property type="match status" value="1"/>
</dbReference>
<feature type="region of interest" description="Disordered" evidence="11">
    <location>
        <begin position="538"/>
        <end position="558"/>
    </location>
</feature>
<dbReference type="InParanoid" id="A0A316VDQ5"/>
<dbReference type="FunFam" id="3.40.50.11860:FF:000001">
    <property type="entry name" value="2-(3-amino-3-carboxypropyl)histidine synthase subunit 2"/>
    <property type="match status" value="1"/>
</dbReference>
<dbReference type="STRING" id="1280837.A0A316VDQ5"/>
<dbReference type="InterPro" id="IPR016435">
    <property type="entry name" value="DPH1/DPH2"/>
</dbReference>
<evidence type="ECO:0000256" key="7">
    <source>
        <dbReference type="ARBA" id="ARBA00023014"/>
    </source>
</evidence>
<feature type="region of interest" description="Disordered" evidence="11">
    <location>
        <begin position="423"/>
        <end position="448"/>
    </location>
</feature>
<accession>A0A316VDQ5</accession>
<dbReference type="GO" id="GO:0005737">
    <property type="term" value="C:cytoplasm"/>
    <property type="evidence" value="ECO:0007669"/>
    <property type="project" value="UniProtKB-SubCell"/>
</dbReference>
<dbReference type="Pfam" id="PF01866">
    <property type="entry name" value="Diphthamide_syn"/>
    <property type="match status" value="1"/>
</dbReference>
<dbReference type="NCBIfam" id="TIGR00322">
    <property type="entry name" value="diphth2_R"/>
    <property type="match status" value="1"/>
</dbReference>
<dbReference type="Proteomes" id="UP000245771">
    <property type="component" value="Unassembled WGS sequence"/>
</dbReference>
<dbReference type="Gene3D" id="3.40.50.11840">
    <property type="entry name" value="Diphthamide synthesis DPH1/DPH2 domain 1"/>
    <property type="match status" value="1"/>
</dbReference>
<dbReference type="PANTHER" id="PTHR10762">
    <property type="entry name" value="DIPHTHAMIDE BIOSYNTHESIS PROTEIN"/>
    <property type="match status" value="1"/>
</dbReference>
<dbReference type="UniPathway" id="UPA00559"/>
<keyword evidence="5 10" id="KW-0479">Metal-binding</keyword>
<dbReference type="PANTHER" id="PTHR10762:SF2">
    <property type="entry name" value="2-(3-AMINO-3-CARBOXYPROPYL)HISTIDINE SYNTHASE SUBUNIT 2"/>
    <property type="match status" value="1"/>
</dbReference>